<dbReference type="SMART" id="SM00382">
    <property type="entry name" value="AAA"/>
    <property type="match status" value="1"/>
</dbReference>
<dbReference type="InterPro" id="IPR017871">
    <property type="entry name" value="ABC_transporter-like_CS"/>
</dbReference>
<dbReference type="EMBL" id="JABGBO010000006">
    <property type="protein sequence ID" value="NOL49807.1"/>
    <property type="molecule type" value="Genomic_DNA"/>
</dbReference>
<organism evidence="5 6">
    <name type="scientific">Pelistega europaea</name>
    <dbReference type="NCBI Taxonomy" id="106147"/>
    <lineage>
        <taxon>Bacteria</taxon>
        <taxon>Pseudomonadati</taxon>
        <taxon>Pseudomonadota</taxon>
        <taxon>Betaproteobacteria</taxon>
        <taxon>Burkholderiales</taxon>
        <taxon>Alcaligenaceae</taxon>
        <taxon>Pelistega</taxon>
    </lineage>
</organism>
<dbReference type="PROSITE" id="PS50893">
    <property type="entry name" value="ABC_TRANSPORTER_2"/>
    <property type="match status" value="1"/>
</dbReference>
<keyword evidence="6" id="KW-1185">Reference proteome</keyword>
<keyword evidence="1" id="KW-0472">Membrane</keyword>
<comment type="caution">
    <text evidence="5">The sequence shown here is derived from an EMBL/GenBank/DDBJ whole genome shotgun (WGS) entry which is preliminary data.</text>
</comment>
<dbReference type="CDD" id="cd03214">
    <property type="entry name" value="ABC_Iron-Siderophores_B12_Hemin"/>
    <property type="match status" value="1"/>
</dbReference>
<evidence type="ECO:0000256" key="3">
    <source>
        <dbReference type="ARBA" id="ARBA00022840"/>
    </source>
</evidence>
<accession>A0A7Y4LC98</accession>
<dbReference type="Pfam" id="PF00005">
    <property type="entry name" value="ABC_tran"/>
    <property type="match status" value="1"/>
</dbReference>
<dbReference type="AlphaFoldDB" id="A0A7Y4LC98"/>
<reference evidence="5 6" key="1">
    <citation type="submission" date="2020-05" db="EMBL/GenBank/DDBJ databases">
        <authorList>
            <person name="Niu N."/>
        </authorList>
    </citation>
    <scope>NUCLEOTIDE SEQUENCE [LARGE SCALE GENOMIC DNA]</scope>
    <source>
        <strain evidence="5 6">LMG10982</strain>
    </source>
</reference>
<dbReference type="PANTHER" id="PTHR42794:SF2">
    <property type="entry name" value="ABC TRANSPORTER ATP-BINDING PROTEIN"/>
    <property type="match status" value="1"/>
</dbReference>
<dbReference type="GO" id="GO:0005524">
    <property type="term" value="F:ATP binding"/>
    <property type="evidence" value="ECO:0007669"/>
    <property type="project" value="UniProtKB-KW"/>
</dbReference>
<dbReference type="InterPro" id="IPR003439">
    <property type="entry name" value="ABC_transporter-like_ATP-bd"/>
</dbReference>
<keyword evidence="1" id="KW-1003">Cell membrane</keyword>
<dbReference type="InterPro" id="IPR027417">
    <property type="entry name" value="P-loop_NTPase"/>
</dbReference>
<dbReference type="SUPFAM" id="SSF52540">
    <property type="entry name" value="P-loop containing nucleoside triphosphate hydrolases"/>
    <property type="match status" value="1"/>
</dbReference>
<dbReference type="Proteomes" id="UP000541421">
    <property type="component" value="Unassembled WGS sequence"/>
</dbReference>
<sequence>MLELQNVMVKRGSLMIADNANISLVPGKTYTILGPNGAGKSTLLKTIFGEVPFTGQMRYKDRVFSHKHLLRWRKPIGYMPQDSAVEASLTVMEVVLLGRIDALNMHVSDELLEETAQILDLLNIAHLAHRDVMRLSGGQRQLVMFAQVLLRRPEVLMLDEPVSALDMHHQLNLLGRVCDYTKQHQLITVMVLHDLSLAAQFSDEIILLGHGKIQAQGNPTEVLTADVISDLYKVDIEILYDSRKLPVIRPVRHF</sequence>
<name>A0A7Y4LC98_9BURK</name>
<evidence type="ECO:0000313" key="6">
    <source>
        <dbReference type="Proteomes" id="UP000541421"/>
    </source>
</evidence>
<feature type="domain" description="ABC transporter" evidence="4">
    <location>
        <begin position="2"/>
        <end position="235"/>
    </location>
</feature>
<dbReference type="GO" id="GO:0016887">
    <property type="term" value="F:ATP hydrolysis activity"/>
    <property type="evidence" value="ECO:0007669"/>
    <property type="project" value="InterPro"/>
</dbReference>
<evidence type="ECO:0000259" key="4">
    <source>
        <dbReference type="PROSITE" id="PS50893"/>
    </source>
</evidence>
<proteinExistence type="predicted"/>
<dbReference type="Gene3D" id="3.40.50.300">
    <property type="entry name" value="P-loop containing nucleotide triphosphate hydrolases"/>
    <property type="match status" value="1"/>
</dbReference>
<keyword evidence="3 5" id="KW-0067">ATP-binding</keyword>
<evidence type="ECO:0000256" key="1">
    <source>
        <dbReference type="ARBA" id="ARBA00022475"/>
    </source>
</evidence>
<gene>
    <name evidence="5" type="ORF">HKX40_06625</name>
</gene>
<protein>
    <submittedName>
        <fullName evidence="5">ABC transporter ATP-binding protein</fullName>
    </submittedName>
</protein>
<dbReference type="PANTHER" id="PTHR42794">
    <property type="entry name" value="HEMIN IMPORT ATP-BINDING PROTEIN HMUV"/>
    <property type="match status" value="1"/>
</dbReference>
<dbReference type="RefSeq" id="WP_171588785.1">
    <property type="nucleotide sequence ID" value="NZ_JABGBO010000006.1"/>
</dbReference>
<keyword evidence="2" id="KW-0547">Nucleotide-binding</keyword>
<evidence type="ECO:0000256" key="2">
    <source>
        <dbReference type="ARBA" id="ARBA00022741"/>
    </source>
</evidence>
<dbReference type="InterPro" id="IPR003593">
    <property type="entry name" value="AAA+_ATPase"/>
</dbReference>
<evidence type="ECO:0000313" key="5">
    <source>
        <dbReference type="EMBL" id="NOL49807.1"/>
    </source>
</evidence>
<dbReference type="PROSITE" id="PS00211">
    <property type="entry name" value="ABC_TRANSPORTER_1"/>
    <property type="match status" value="1"/>
</dbReference>